<dbReference type="Pfam" id="PF02518">
    <property type="entry name" value="HATPase_c"/>
    <property type="match status" value="1"/>
</dbReference>
<gene>
    <name evidence="12" type="ORF">ACG00Y_14220</name>
</gene>
<dbReference type="SUPFAM" id="SSF55874">
    <property type="entry name" value="ATPase domain of HSP90 chaperone/DNA topoisomerase II/histidine kinase"/>
    <property type="match status" value="1"/>
</dbReference>
<dbReference type="PRINTS" id="PR00344">
    <property type="entry name" value="BCTRLSENSOR"/>
</dbReference>
<keyword evidence="9" id="KW-0175">Coiled coil</keyword>
<feature type="domain" description="Histidine kinase" evidence="11">
    <location>
        <begin position="388"/>
        <end position="602"/>
    </location>
</feature>
<keyword evidence="4" id="KW-0808">Transferase</keyword>
<dbReference type="Proteomes" id="UP001606210">
    <property type="component" value="Unassembled WGS sequence"/>
</dbReference>
<protein>
    <recommendedName>
        <fullName evidence="2">histidine kinase</fullName>
        <ecNumber evidence="2">2.7.13.3</ecNumber>
    </recommendedName>
</protein>
<dbReference type="CDD" id="cd00082">
    <property type="entry name" value="HisKA"/>
    <property type="match status" value="1"/>
</dbReference>
<keyword evidence="5" id="KW-0547">Nucleotide-binding</keyword>
<dbReference type="PANTHER" id="PTHR43065">
    <property type="entry name" value="SENSOR HISTIDINE KINASE"/>
    <property type="match status" value="1"/>
</dbReference>
<dbReference type="Gene3D" id="3.30.565.10">
    <property type="entry name" value="Histidine kinase-like ATPase, C-terminal domain"/>
    <property type="match status" value="1"/>
</dbReference>
<sequence length="608" mass="66513">MSDALRPRALRLIRLLSRPGFHLFLTGALMVLGFVLAHRLSERSGREELSALSTERLELYASNLAAELGRHASLPSLLAIAPTLQALLQTPDDAEARRAASQMLARVNVRAGTHQIFVTNPQGQVLTASEALSAPARLAEALAQGRTHFFAADANTGSTDFYLLYPLRQSGVIVVRFNLAPLEATWVDLGARTQGERILVADDQDVVIMSSVQAWKYTVLGHADPSRRQALQASARYPQAIGADLELPASLEAHQGQQVLLPFPGAKPMLAQQRQIVPLGLRLVALSDLTEVRRRAQLAAWGGAAFGASIGLLVLYLSSRRRALRQLTQAQTDLRQAHAQLEQLVDSRTAELRQTNEALKTQIAQRLQTEGELLQASKLAVLGQMSAGLSHEVNQPLTALRALARNSIRLLESGRQDAVTTNLRLMDDMVERMSQITRQLKSFARKADEQVAGSAPLLACVRNALLLLEHRSRALDVQALVDLPTGLRVRAEANRLEQVLVNLFGNAIDAMQGEPERQLRVQAQSLDAGRRVQIKVQDSGAGVSDEQLQHLFEPFFTTKPAGEGLGLGLVISAKIVDEFGGRLRAERLPQGMSFEFDLDVETWEQADV</sequence>
<dbReference type="InterPro" id="IPR036890">
    <property type="entry name" value="HATPase_C_sf"/>
</dbReference>
<dbReference type="EMBL" id="JBIGHV010000005">
    <property type="protein sequence ID" value="MFG6431082.1"/>
    <property type="molecule type" value="Genomic_DNA"/>
</dbReference>
<keyword evidence="10" id="KW-1133">Transmembrane helix</keyword>
<dbReference type="RefSeq" id="WP_394479866.1">
    <property type="nucleotide sequence ID" value="NZ_JBIGHV010000005.1"/>
</dbReference>
<keyword evidence="8" id="KW-0902">Two-component regulatory system</keyword>
<evidence type="ECO:0000256" key="8">
    <source>
        <dbReference type="ARBA" id="ARBA00023012"/>
    </source>
</evidence>
<evidence type="ECO:0000256" key="2">
    <source>
        <dbReference type="ARBA" id="ARBA00012438"/>
    </source>
</evidence>
<comment type="catalytic activity">
    <reaction evidence="1">
        <text>ATP + protein L-histidine = ADP + protein N-phospho-L-histidine.</text>
        <dbReference type="EC" id="2.7.13.3"/>
    </reaction>
</comment>
<accession>A0ABW7F763</accession>
<evidence type="ECO:0000256" key="1">
    <source>
        <dbReference type="ARBA" id="ARBA00000085"/>
    </source>
</evidence>
<evidence type="ECO:0000259" key="11">
    <source>
        <dbReference type="PROSITE" id="PS50109"/>
    </source>
</evidence>
<keyword evidence="10" id="KW-0812">Transmembrane</keyword>
<name>A0ABW7F763_9BURK</name>
<dbReference type="Gene3D" id="3.30.450.20">
    <property type="entry name" value="PAS domain"/>
    <property type="match status" value="2"/>
</dbReference>
<dbReference type="PANTHER" id="PTHR43065:SF46">
    <property type="entry name" value="C4-DICARBOXYLATE TRANSPORT SENSOR PROTEIN DCTB"/>
    <property type="match status" value="1"/>
</dbReference>
<dbReference type="SUPFAM" id="SSF47384">
    <property type="entry name" value="Homodimeric domain of signal transducing histidine kinase"/>
    <property type="match status" value="1"/>
</dbReference>
<dbReference type="PROSITE" id="PS50109">
    <property type="entry name" value="HIS_KIN"/>
    <property type="match status" value="1"/>
</dbReference>
<evidence type="ECO:0000256" key="6">
    <source>
        <dbReference type="ARBA" id="ARBA00022777"/>
    </source>
</evidence>
<evidence type="ECO:0000313" key="12">
    <source>
        <dbReference type="EMBL" id="MFG6431082.1"/>
    </source>
</evidence>
<evidence type="ECO:0000313" key="13">
    <source>
        <dbReference type="Proteomes" id="UP001606210"/>
    </source>
</evidence>
<dbReference type="InterPro" id="IPR004358">
    <property type="entry name" value="Sig_transdc_His_kin-like_C"/>
</dbReference>
<organism evidence="12 13">
    <name type="scientific">Pelomonas parva</name>
    <dbReference type="NCBI Taxonomy" id="3299032"/>
    <lineage>
        <taxon>Bacteria</taxon>
        <taxon>Pseudomonadati</taxon>
        <taxon>Pseudomonadota</taxon>
        <taxon>Betaproteobacteria</taxon>
        <taxon>Burkholderiales</taxon>
        <taxon>Sphaerotilaceae</taxon>
        <taxon>Roseateles</taxon>
    </lineage>
</organism>
<keyword evidence="6" id="KW-0418">Kinase</keyword>
<feature type="transmembrane region" description="Helical" evidence="10">
    <location>
        <begin position="298"/>
        <end position="317"/>
    </location>
</feature>
<dbReference type="InterPro" id="IPR005467">
    <property type="entry name" value="His_kinase_dom"/>
</dbReference>
<feature type="transmembrane region" description="Helical" evidence="10">
    <location>
        <begin position="21"/>
        <end position="40"/>
    </location>
</feature>
<dbReference type="InterPro" id="IPR036097">
    <property type="entry name" value="HisK_dim/P_sf"/>
</dbReference>
<reference evidence="12 13" key="1">
    <citation type="submission" date="2024-08" db="EMBL/GenBank/DDBJ databases">
        <authorList>
            <person name="Lu H."/>
        </authorList>
    </citation>
    <scope>NUCLEOTIDE SEQUENCE [LARGE SCALE GENOMIC DNA]</scope>
    <source>
        <strain evidence="12 13">LYH14W</strain>
    </source>
</reference>
<dbReference type="Gene3D" id="1.10.287.130">
    <property type="match status" value="1"/>
</dbReference>
<proteinExistence type="predicted"/>
<keyword evidence="10" id="KW-0472">Membrane</keyword>
<dbReference type="EC" id="2.7.13.3" evidence="2"/>
<evidence type="ECO:0000256" key="7">
    <source>
        <dbReference type="ARBA" id="ARBA00022840"/>
    </source>
</evidence>
<keyword evidence="13" id="KW-1185">Reference proteome</keyword>
<dbReference type="SMART" id="SM00387">
    <property type="entry name" value="HATPase_c"/>
    <property type="match status" value="1"/>
</dbReference>
<keyword evidence="3" id="KW-0597">Phosphoprotein</keyword>
<evidence type="ECO:0000256" key="5">
    <source>
        <dbReference type="ARBA" id="ARBA00022741"/>
    </source>
</evidence>
<dbReference type="InterPro" id="IPR017055">
    <property type="entry name" value="Sig_transdc_His_kinase_DctB"/>
</dbReference>
<evidence type="ECO:0000256" key="4">
    <source>
        <dbReference type="ARBA" id="ARBA00022679"/>
    </source>
</evidence>
<comment type="caution">
    <text evidence="12">The sequence shown here is derived from an EMBL/GenBank/DDBJ whole genome shotgun (WGS) entry which is preliminary data.</text>
</comment>
<dbReference type="SMART" id="SM00388">
    <property type="entry name" value="HisKA"/>
    <property type="match status" value="1"/>
</dbReference>
<evidence type="ECO:0000256" key="9">
    <source>
        <dbReference type="SAM" id="Coils"/>
    </source>
</evidence>
<evidence type="ECO:0000256" key="10">
    <source>
        <dbReference type="SAM" id="Phobius"/>
    </source>
</evidence>
<dbReference type="Pfam" id="PF00512">
    <property type="entry name" value="HisKA"/>
    <property type="match status" value="1"/>
</dbReference>
<keyword evidence="7 12" id="KW-0067">ATP-binding</keyword>
<evidence type="ECO:0000256" key="3">
    <source>
        <dbReference type="ARBA" id="ARBA00022553"/>
    </source>
</evidence>
<dbReference type="InterPro" id="IPR003661">
    <property type="entry name" value="HisK_dim/P_dom"/>
</dbReference>
<feature type="coiled-coil region" evidence="9">
    <location>
        <begin position="320"/>
        <end position="347"/>
    </location>
</feature>
<dbReference type="InterPro" id="IPR003594">
    <property type="entry name" value="HATPase_dom"/>
</dbReference>
<dbReference type="GO" id="GO:0005524">
    <property type="term" value="F:ATP binding"/>
    <property type="evidence" value="ECO:0007669"/>
    <property type="project" value="UniProtKB-KW"/>
</dbReference>
<dbReference type="PIRSF" id="PIRSF036431">
    <property type="entry name" value="STHK_DctB"/>
    <property type="match status" value="1"/>
</dbReference>